<feature type="region of interest" description="Disordered" evidence="1">
    <location>
        <begin position="40"/>
        <end position="108"/>
    </location>
</feature>
<organism evidence="3 4">
    <name type="scientific">Hydnum rufescens UP504</name>
    <dbReference type="NCBI Taxonomy" id="1448309"/>
    <lineage>
        <taxon>Eukaryota</taxon>
        <taxon>Fungi</taxon>
        <taxon>Dikarya</taxon>
        <taxon>Basidiomycota</taxon>
        <taxon>Agaricomycotina</taxon>
        <taxon>Agaricomycetes</taxon>
        <taxon>Cantharellales</taxon>
        <taxon>Hydnaceae</taxon>
        <taxon>Hydnum</taxon>
    </lineage>
</organism>
<feature type="chain" id="PRO_5040400046" evidence="2">
    <location>
        <begin position="27"/>
        <end position="186"/>
    </location>
</feature>
<feature type="compositionally biased region" description="Pro residues" evidence="1">
    <location>
        <begin position="53"/>
        <end position="65"/>
    </location>
</feature>
<evidence type="ECO:0000313" key="4">
    <source>
        <dbReference type="Proteomes" id="UP000886523"/>
    </source>
</evidence>
<proteinExistence type="predicted"/>
<name>A0A9P6AMV4_9AGAM</name>
<feature type="compositionally biased region" description="Polar residues" evidence="1">
    <location>
        <begin position="68"/>
        <end position="82"/>
    </location>
</feature>
<evidence type="ECO:0000256" key="2">
    <source>
        <dbReference type="SAM" id="SignalP"/>
    </source>
</evidence>
<accession>A0A9P6AMV4</accession>
<comment type="caution">
    <text evidence="3">The sequence shown here is derived from an EMBL/GenBank/DDBJ whole genome shotgun (WGS) entry which is preliminary data.</text>
</comment>
<feature type="compositionally biased region" description="Polar residues" evidence="1">
    <location>
        <begin position="40"/>
        <end position="51"/>
    </location>
</feature>
<feature type="signal peptide" evidence="2">
    <location>
        <begin position="1"/>
        <end position="26"/>
    </location>
</feature>
<keyword evidence="2" id="KW-0732">Signal</keyword>
<sequence>MPKEQCQLLFWCCLLSFFYLLICSYSRDTSTSQYLTRQMNRQARGKTQQHVQPPKPPRIPPPHDTPPNEGTDSQGETWQHTQPPKIPPLDHPQHTRRQPNTAPHTHFGRYLHPAIPTRRTNRQPGYLHLVIPHPTNEQTGPGRNTAACAATPRCFNYPQHMHRRSKCSATHPLRWIAPSHDTPPTA</sequence>
<protein>
    <submittedName>
        <fullName evidence="3">Uncharacterized protein</fullName>
    </submittedName>
</protein>
<evidence type="ECO:0000313" key="3">
    <source>
        <dbReference type="EMBL" id="KAF9507691.1"/>
    </source>
</evidence>
<dbReference type="EMBL" id="MU129075">
    <property type="protein sequence ID" value="KAF9507691.1"/>
    <property type="molecule type" value="Genomic_DNA"/>
</dbReference>
<dbReference type="Proteomes" id="UP000886523">
    <property type="component" value="Unassembled WGS sequence"/>
</dbReference>
<keyword evidence="4" id="KW-1185">Reference proteome</keyword>
<reference evidence="3" key="1">
    <citation type="journal article" date="2020" name="Nat. Commun.">
        <title>Large-scale genome sequencing of mycorrhizal fungi provides insights into the early evolution of symbiotic traits.</title>
        <authorList>
            <person name="Miyauchi S."/>
            <person name="Kiss E."/>
            <person name="Kuo A."/>
            <person name="Drula E."/>
            <person name="Kohler A."/>
            <person name="Sanchez-Garcia M."/>
            <person name="Morin E."/>
            <person name="Andreopoulos B."/>
            <person name="Barry K.W."/>
            <person name="Bonito G."/>
            <person name="Buee M."/>
            <person name="Carver A."/>
            <person name="Chen C."/>
            <person name="Cichocki N."/>
            <person name="Clum A."/>
            <person name="Culley D."/>
            <person name="Crous P.W."/>
            <person name="Fauchery L."/>
            <person name="Girlanda M."/>
            <person name="Hayes R.D."/>
            <person name="Keri Z."/>
            <person name="LaButti K."/>
            <person name="Lipzen A."/>
            <person name="Lombard V."/>
            <person name="Magnuson J."/>
            <person name="Maillard F."/>
            <person name="Murat C."/>
            <person name="Nolan M."/>
            <person name="Ohm R.A."/>
            <person name="Pangilinan J."/>
            <person name="Pereira M.F."/>
            <person name="Perotto S."/>
            <person name="Peter M."/>
            <person name="Pfister S."/>
            <person name="Riley R."/>
            <person name="Sitrit Y."/>
            <person name="Stielow J.B."/>
            <person name="Szollosi G."/>
            <person name="Zifcakova L."/>
            <person name="Stursova M."/>
            <person name="Spatafora J.W."/>
            <person name="Tedersoo L."/>
            <person name="Vaario L.M."/>
            <person name="Yamada A."/>
            <person name="Yan M."/>
            <person name="Wang P."/>
            <person name="Xu J."/>
            <person name="Bruns T."/>
            <person name="Baldrian P."/>
            <person name="Vilgalys R."/>
            <person name="Dunand C."/>
            <person name="Henrissat B."/>
            <person name="Grigoriev I.V."/>
            <person name="Hibbett D."/>
            <person name="Nagy L.G."/>
            <person name="Martin F.M."/>
        </authorList>
    </citation>
    <scope>NUCLEOTIDE SEQUENCE</scope>
    <source>
        <strain evidence="3">UP504</strain>
    </source>
</reference>
<evidence type="ECO:0000256" key="1">
    <source>
        <dbReference type="SAM" id="MobiDB-lite"/>
    </source>
</evidence>
<gene>
    <name evidence="3" type="ORF">BS47DRAFT_1366515</name>
</gene>
<dbReference type="AlphaFoldDB" id="A0A9P6AMV4"/>